<reference evidence="9" key="1">
    <citation type="journal article" date="2020" name="Stud. Mycol.">
        <title>101 Dothideomycetes genomes: a test case for predicting lifestyles and emergence of pathogens.</title>
        <authorList>
            <person name="Haridas S."/>
            <person name="Albert R."/>
            <person name="Binder M."/>
            <person name="Bloem J."/>
            <person name="Labutti K."/>
            <person name="Salamov A."/>
            <person name="Andreopoulos B."/>
            <person name="Baker S."/>
            <person name="Barry K."/>
            <person name="Bills G."/>
            <person name="Bluhm B."/>
            <person name="Cannon C."/>
            <person name="Castanera R."/>
            <person name="Culley D."/>
            <person name="Daum C."/>
            <person name="Ezra D."/>
            <person name="Gonzalez J."/>
            <person name="Henrissat B."/>
            <person name="Kuo A."/>
            <person name="Liang C."/>
            <person name="Lipzen A."/>
            <person name="Lutzoni F."/>
            <person name="Magnuson J."/>
            <person name="Mondo S."/>
            <person name="Nolan M."/>
            <person name="Ohm R."/>
            <person name="Pangilinan J."/>
            <person name="Park H.-J."/>
            <person name="Ramirez L."/>
            <person name="Alfaro M."/>
            <person name="Sun H."/>
            <person name="Tritt A."/>
            <person name="Yoshinaga Y."/>
            <person name="Zwiers L.-H."/>
            <person name="Turgeon B."/>
            <person name="Goodwin S."/>
            <person name="Spatafora J."/>
            <person name="Crous P."/>
            <person name="Grigoriev I."/>
        </authorList>
    </citation>
    <scope>NUCLEOTIDE SEQUENCE</scope>
    <source>
        <strain evidence="9">CBS 107.79</strain>
    </source>
</reference>
<evidence type="ECO:0000256" key="3">
    <source>
        <dbReference type="ARBA" id="ARBA00022723"/>
    </source>
</evidence>
<dbReference type="GO" id="GO:0009712">
    <property type="term" value="P:catechol-containing compound metabolic process"/>
    <property type="evidence" value="ECO:0007669"/>
    <property type="project" value="InterPro"/>
</dbReference>
<dbReference type="CDD" id="cd03461">
    <property type="entry name" value="1_2-HQD"/>
    <property type="match status" value="1"/>
</dbReference>
<evidence type="ECO:0000256" key="4">
    <source>
        <dbReference type="ARBA" id="ARBA00022964"/>
    </source>
</evidence>
<dbReference type="Pfam" id="PF04444">
    <property type="entry name" value="Dioxygenase_N"/>
    <property type="match status" value="1"/>
</dbReference>
<protein>
    <submittedName>
        <fullName evidence="9">Catechol dioxygenase</fullName>
    </submittedName>
</protein>
<sequence length="341" mass="38453">MDPSEVNLPPLKDLTIDNITENVNLVNSTNPSPRFKFLLERLVVHLHDYARETRLSHNEWLQAIQFLTSTGQICSDVRQEFILLSDILGLSLLVDSVDHPKPPGSTEGTVLGPFHTHDAEHLENGCIMSYDHNGEPLLVTCTVKDIRGNPIPDVKIDIWETDSSGMYDVQHAGRDKPDGRCILTSDKEGKFWFKGIVPVPYPIPHDGPVGKLLLKLSRHPMRPSHMHFMFEKEGWDKLVTALYLRGDPYETSDAVFGVKESLIVELGQVDKETAGKYPGTHEGMRLLTYDFVLVTEKETAELRDRNSIEALKKLNMTVRIVDGLPVPDVNWRDTQTVSRQG</sequence>
<dbReference type="PANTHER" id="PTHR33711">
    <property type="entry name" value="DIOXYGENASE, PUTATIVE (AFU_ORTHOLOGUE AFUA_2G02910)-RELATED"/>
    <property type="match status" value="1"/>
</dbReference>
<dbReference type="EMBL" id="ML976656">
    <property type="protein sequence ID" value="KAF1980311.1"/>
    <property type="molecule type" value="Genomic_DNA"/>
</dbReference>
<dbReference type="Proteomes" id="UP000800036">
    <property type="component" value="Unassembled WGS sequence"/>
</dbReference>
<dbReference type="AlphaFoldDB" id="A0A6A5VSS8"/>
<name>A0A6A5VSS8_9PLEO</name>
<dbReference type="SUPFAM" id="SSF49482">
    <property type="entry name" value="Aromatic compound dioxygenase"/>
    <property type="match status" value="1"/>
</dbReference>
<keyword evidence="4 9" id="KW-0223">Dioxygenase</keyword>
<feature type="domain" description="Catechol dioxygenase N-terminal" evidence="8">
    <location>
        <begin position="33"/>
        <end position="105"/>
    </location>
</feature>
<organism evidence="9 10">
    <name type="scientific">Bimuria novae-zelandiae CBS 107.79</name>
    <dbReference type="NCBI Taxonomy" id="1447943"/>
    <lineage>
        <taxon>Eukaryota</taxon>
        <taxon>Fungi</taxon>
        <taxon>Dikarya</taxon>
        <taxon>Ascomycota</taxon>
        <taxon>Pezizomycotina</taxon>
        <taxon>Dothideomycetes</taxon>
        <taxon>Pleosporomycetidae</taxon>
        <taxon>Pleosporales</taxon>
        <taxon>Massarineae</taxon>
        <taxon>Didymosphaeriaceae</taxon>
        <taxon>Bimuria</taxon>
    </lineage>
</organism>
<evidence type="ECO:0000259" key="8">
    <source>
        <dbReference type="Pfam" id="PF04444"/>
    </source>
</evidence>
<dbReference type="InterPro" id="IPR007535">
    <property type="entry name" value="Catechol_dOase_N"/>
</dbReference>
<keyword evidence="6" id="KW-0408">Iron</keyword>
<dbReference type="Gene3D" id="2.60.130.10">
    <property type="entry name" value="Aromatic compound dioxygenase"/>
    <property type="match status" value="1"/>
</dbReference>
<feature type="domain" description="Intradiol ring-cleavage dioxygenases" evidence="7">
    <location>
        <begin position="112"/>
        <end position="293"/>
    </location>
</feature>
<dbReference type="InterPro" id="IPR000627">
    <property type="entry name" value="Intradiol_dOase_C"/>
</dbReference>
<keyword evidence="5" id="KW-0560">Oxidoreductase</keyword>
<evidence type="ECO:0000259" key="7">
    <source>
        <dbReference type="Pfam" id="PF00775"/>
    </source>
</evidence>
<dbReference type="InterPro" id="IPR015889">
    <property type="entry name" value="Intradiol_dOase_core"/>
</dbReference>
<dbReference type="GO" id="GO:0018576">
    <property type="term" value="F:catechol 1,2-dioxygenase activity"/>
    <property type="evidence" value="ECO:0007669"/>
    <property type="project" value="InterPro"/>
</dbReference>
<comment type="similarity">
    <text evidence="2">Belongs to the intradiol ring-cleavage dioxygenase family.</text>
</comment>
<dbReference type="GO" id="GO:0008199">
    <property type="term" value="F:ferric iron binding"/>
    <property type="evidence" value="ECO:0007669"/>
    <property type="project" value="InterPro"/>
</dbReference>
<gene>
    <name evidence="9" type="ORF">BU23DRAFT_548473</name>
</gene>
<evidence type="ECO:0000313" key="10">
    <source>
        <dbReference type="Proteomes" id="UP000800036"/>
    </source>
</evidence>
<dbReference type="Pfam" id="PF00775">
    <property type="entry name" value="Dioxygenase_C"/>
    <property type="match status" value="1"/>
</dbReference>
<evidence type="ECO:0000256" key="6">
    <source>
        <dbReference type="ARBA" id="ARBA00023004"/>
    </source>
</evidence>
<comment type="cofactor">
    <cofactor evidence="1">
        <name>Fe(3+)</name>
        <dbReference type="ChEBI" id="CHEBI:29034"/>
    </cofactor>
</comment>
<evidence type="ECO:0000256" key="2">
    <source>
        <dbReference type="ARBA" id="ARBA00007825"/>
    </source>
</evidence>
<dbReference type="PANTHER" id="PTHR33711:SF7">
    <property type="entry name" value="INTRADIOL RING-CLEAVAGE DIOXYGENASES DOMAIN-CONTAINING PROTEIN-RELATED"/>
    <property type="match status" value="1"/>
</dbReference>
<accession>A0A6A5VSS8</accession>
<proteinExistence type="inferred from homology"/>
<evidence type="ECO:0000256" key="5">
    <source>
        <dbReference type="ARBA" id="ARBA00023002"/>
    </source>
</evidence>
<dbReference type="InterPro" id="IPR050770">
    <property type="entry name" value="Intradiol_RC_Dioxygenase"/>
</dbReference>
<evidence type="ECO:0000256" key="1">
    <source>
        <dbReference type="ARBA" id="ARBA00001965"/>
    </source>
</evidence>
<dbReference type="InterPro" id="IPR039390">
    <property type="entry name" value="1_2-HQD/HQD"/>
</dbReference>
<keyword evidence="10" id="KW-1185">Reference proteome</keyword>
<dbReference type="OrthoDB" id="5238185at2759"/>
<evidence type="ECO:0000313" key="9">
    <source>
        <dbReference type="EMBL" id="KAF1980311.1"/>
    </source>
</evidence>
<keyword evidence="3" id="KW-0479">Metal-binding</keyword>